<gene>
    <name evidence="1" type="ORF">I2I05_09605</name>
</gene>
<accession>A0ABS0IHW7</accession>
<dbReference type="EMBL" id="JADQDQ010000003">
    <property type="protein sequence ID" value="MBF9237649.1"/>
    <property type="molecule type" value="Genomic_DNA"/>
</dbReference>
<name>A0ABS0IHW7_9BACT</name>
<proteinExistence type="predicted"/>
<evidence type="ECO:0000313" key="1">
    <source>
        <dbReference type="EMBL" id="MBF9237649.1"/>
    </source>
</evidence>
<dbReference type="Proteomes" id="UP000597617">
    <property type="component" value="Unassembled WGS sequence"/>
</dbReference>
<sequence>MATCPRQVRAQQVLVQANVADDTIKTTFGANRRYFGHLYLGYGLLAGSAGKGAAVRYGLGSSEVRVGGRLKFRLTQALAFNLDLGYAYGRYELAQNEQKVVPSPVLHIRETLGQHQVFSEASLRFNAGRRGNSVGRYLDLLAGCGWLAATNHVTKDEPAPGISSVETTESGLPYLRRWTGGVGVRLGIDRYALVSRYRFSTAFSDDYAAWPELPRWLVGIEVGLF</sequence>
<evidence type="ECO:0000313" key="2">
    <source>
        <dbReference type="Proteomes" id="UP000597617"/>
    </source>
</evidence>
<reference evidence="1 2" key="1">
    <citation type="submission" date="2020-11" db="EMBL/GenBank/DDBJ databases">
        <authorList>
            <person name="Kim M.K."/>
        </authorList>
    </citation>
    <scope>NUCLEOTIDE SEQUENCE [LARGE SCALE GENOMIC DNA]</scope>
    <source>
        <strain evidence="1 2">BT683</strain>
    </source>
</reference>
<organism evidence="1 2">
    <name type="scientific">Hymenobacter jeongseonensis</name>
    <dbReference type="NCBI Taxonomy" id="2791027"/>
    <lineage>
        <taxon>Bacteria</taxon>
        <taxon>Pseudomonadati</taxon>
        <taxon>Bacteroidota</taxon>
        <taxon>Cytophagia</taxon>
        <taxon>Cytophagales</taxon>
        <taxon>Hymenobacteraceae</taxon>
        <taxon>Hymenobacter</taxon>
    </lineage>
</organism>
<dbReference type="RefSeq" id="WP_196282008.1">
    <property type="nucleotide sequence ID" value="NZ_JADQDQ010000003.1"/>
</dbReference>
<comment type="caution">
    <text evidence="1">The sequence shown here is derived from an EMBL/GenBank/DDBJ whole genome shotgun (WGS) entry which is preliminary data.</text>
</comment>
<protein>
    <recommendedName>
        <fullName evidence="3">PorT family protein</fullName>
    </recommendedName>
</protein>
<keyword evidence="2" id="KW-1185">Reference proteome</keyword>
<evidence type="ECO:0008006" key="3">
    <source>
        <dbReference type="Google" id="ProtNLM"/>
    </source>
</evidence>